<proteinExistence type="predicted"/>
<organism evidence="2 3">
    <name type="scientific">Schizopora paradoxa</name>
    <dbReference type="NCBI Taxonomy" id="27342"/>
    <lineage>
        <taxon>Eukaryota</taxon>
        <taxon>Fungi</taxon>
        <taxon>Dikarya</taxon>
        <taxon>Basidiomycota</taxon>
        <taxon>Agaricomycotina</taxon>
        <taxon>Agaricomycetes</taxon>
        <taxon>Hymenochaetales</taxon>
        <taxon>Schizoporaceae</taxon>
        <taxon>Schizopora</taxon>
    </lineage>
</organism>
<feature type="region of interest" description="Disordered" evidence="1">
    <location>
        <begin position="47"/>
        <end position="84"/>
    </location>
</feature>
<dbReference type="EMBL" id="KQ086342">
    <property type="protein sequence ID" value="KLO05223.1"/>
    <property type="molecule type" value="Genomic_DNA"/>
</dbReference>
<evidence type="ECO:0000313" key="3">
    <source>
        <dbReference type="Proteomes" id="UP000053477"/>
    </source>
</evidence>
<evidence type="ECO:0000256" key="1">
    <source>
        <dbReference type="SAM" id="MobiDB-lite"/>
    </source>
</evidence>
<accession>A0A0H2R6V5</accession>
<evidence type="ECO:0000313" key="2">
    <source>
        <dbReference type="EMBL" id="KLO05223.1"/>
    </source>
</evidence>
<sequence length="84" mass="9311">MRTYCTITTLRSALCCVTPIQRSSRSSSWLVTRSVVQFGLVFSGYTHNPGSGRAQLPKQRVGERNLDTRRETAGGVPARQVKAR</sequence>
<keyword evidence="3" id="KW-1185">Reference proteome</keyword>
<name>A0A0H2R6V5_9AGAM</name>
<feature type="compositionally biased region" description="Basic and acidic residues" evidence="1">
    <location>
        <begin position="60"/>
        <end position="72"/>
    </location>
</feature>
<dbReference type="AlphaFoldDB" id="A0A0H2R6V5"/>
<reference evidence="2 3" key="1">
    <citation type="submission" date="2015-04" db="EMBL/GenBank/DDBJ databases">
        <title>Complete genome sequence of Schizopora paradoxa KUC8140, a cosmopolitan wood degrader in East Asia.</title>
        <authorList>
            <consortium name="DOE Joint Genome Institute"/>
            <person name="Min B."/>
            <person name="Park H."/>
            <person name="Jang Y."/>
            <person name="Kim J.-J."/>
            <person name="Kim K.H."/>
            <person name="Pangilinan J."/>
            <person name="Lipzen A."/>
            <person name="Riley R."/>
            <person name="Grigoriev I.V."/>
            <person name="Spatafora J.W."/>
            <person name="Choi I.-G."/>
        </authorList>
    </citation>
    <scope>NUCLEOTIDE SEQUENCE [LARGE SCALE GENOMIC DNA]</scope>
    <source>
        <strain evidence="2 3">KUC8140</strain>
    </source>
</reference>
<dbReference type="InParanoid" id="A0A0H2R6V5"/>
<protein>
    <submittedName>
        <fullName evidence="2">Uncharacterized protein</fullName>
    </submittedName>
</protein>
<gene>
    <name evidence="2" type="ORF">SCHPADRAFT_732269</name>
</gene>
<dbReference type="Proteomes" id="UP000053477">
    <property type="component" value="Unassembled WGS sequence"/>
</dbReference>